<dbReference type="GO" id="GO:0015628">
    <property type="term" value="P:protein secretion by the type II secretion system"/>
    <property type="evidence" value="ECO:0007669"/>
    <property type="project" value="TreeGrafter"/>
</dbReference>
<dbReference type="EMBL" id="JAFBDQ010000006">
    <property type="protein sequence ID" value="MBM7556724.1"/>
    <property type="molecule type" value="Genomic_DNA"/>
</dbReference>
<dbReference type="Proteomes" id="UP000774000">
    <property type="component" value="Unassembled WGS sequence"/>
</dbReference>
<dbReference type="InterPro" id="IPR051675">
    <property type="entry name" value="Endo/Exo/Phosphatase_dom_1"/>
</dbReference>
<keyword evidence="3" id="KW-1185">Reference proteome</keyword>
<protein>
    <submittedName>
        <fullName evidence="2">Competence ComEA-like helix-hairpin-helix protein</fullName>
    </submittedName>
</protein>
<organism evidence="2 3">
    <name type="scientific">Halanaerobacter jeridensis</name>
    <dbReference type="NCBI Taxonomy" id="706427"/>
    <lineage>
        <taxon>Bacteria</taxon>
        <taxon>Bacillati</taxon>
        <taxon>Bacillota</taxon>
        <taxon>Clostridia</taxon>
        <taxon>Halanaerobiales</taxon>
        <taxon>Halobacteroidaceae</taxon>
        <taxon>Halanaerobacter</taxon>
    </lineage>
</organism>
<dbReference type="PANTHER" id="PTHR21180">
    <property type="entry name" value="ENDONUCLEASE/EXONUCLEASE/PHOSPHATASE FAMILY DOMAIN-CONTAINING PROTEIN 1"/>
    <property type="match status" value="1"/>
</dbReference>
<dbReference type="SUPFAM" id="SSF47781">
    <property type="entry name" value="RuvA domain 2-like"/>
    <property type="match status" value="1"/>
</dbReference>
<sequence>MAQVNVNQADQNRLTDLEHVGPVLAERIADYRQDNDGFVDLDDLKNVKGIGDKLYSDIKADNQLKLSPTAETNKGRIEEENIEDTKVKEAKIDLDIPPAERIDELEKDWVDEEEKLSTVEEKSREEHCPALRSCPVYKEEYCEGNYEECARYKIISSSLNSSHIPEILLPTEKERADAILENNL</sequence>
<dbReference type="InterPro" id="IPR010994">
    <property type="entry name" value="RuvA_2-like"/>
</dbReference>
<evidence type="ECO:0000259" key="1">
    <source>
        <dbReference type="SMART" id="SM00278"/>
    </source>
</evidence>
<dbReference type="Pfam" id="PF12836">
    <property type="entry name" value="HHH_3"/>
    <property type="match status" value="1"/>
</dbReference>
<comment type="caution">
    <text evidence="2">The sequence shown here is derived from an EMBL/GenBank/DDBJ whole genome shotgun (WGS) entry which is preliminary data.</text>
</comment>
<proteinExistence type="predicted"/>
<feature type="domain" description="Helix-hairpin-helix DNA-binding motif class 1" evidence="1">
    <location>
        <begin position="42"/>
        <end position="61"/>
    </location>
</feature>
<evidence type="ECO:0000313" key="2">
    <source>
        <dbReference type="EMBL" id="MBM7556724.1"/>
    </source>
</evidence>
<dbReference type="PANTHER" id="PTHR21180:SF32">
    <property type="entry name" value="ENDONUCLEASE_EXONUCLEASE_PHOSPHATASE FAMILY DOMAIN-CONTAINING PROTEIN 1"/>
    <property type="match status" value="1"/>
</dbReference>
<dbReference type="InterPro" id="IPR003583">
    <property type="entry name" value="Hlx-hairpin-Hlx_DNA-bd_motif"/>
</dbReference>
<feature type="domain" description="Helix-hairpin-helix DNA-binding motif class 1" evidence="1">
    <location>
        <begin position="12"/>
        <end position="31"/>
    </location>
</feature>
<dbReference type="Gene3D" id="1.10.150.320">
    <property type="entry name" value="Photosystem II 12 kDa extrinsic protein"/>
    <property type="match status" value="1"/>
</dbReference>
<reference evidence="2" key="1">
    <citation type="submission" date="2021-01" db="EMBL/GenBank/DDBJ databases">
        <title>Genomic Encyclopedia of Type Strains, Phase IV (KMG-IV): sequencing the most valuable type-strain genomes for metagenomic binning, comparative biology and taxonomic classification.</title>
        <authorList>
            <person name="Goeker M."/>
        </authorList>
    </citation>
    <scope>NUCLEOTIDE SEQUENCE</scope>
    <source>
        <strain evidence="2">DSM 23230</strain>
    </source>
</reference>
<dbReference type="GO" id="GO:0015627">
    <property type="term" value="C:type II protein secretion system complex"/>
    <property type="evidence" value="ECO:0007669"/>
    <property type="project" value="TreeGrafter"/>
</dbReference>
<dbReference type="SMART" id="SM00278">
    <property type="entry name" value="HhH1"/>
    <property type="match status" value="2"/>
</dbReference>
<gene>
    <name evidence="2" type="ORF">JOC47_001575</name>
</gene>
<dbReference type="RefSeq" id="WP_204701492.1">
    <property type="nucleotide sequence ID" value="NZ_JAFBDQ010000006.1"/>
</dbReference>
<dbReference type="GO" id="GO:0006281">
    <property type="term" value="P:DNA repair"/>
    <property type="evidence" value="ECO:0007669"/>
    <property type="project" value="InterPro"/>
</dbReference>
<dbReference type="GO" id="GO:0003677">
    <property type="term" value="F:DNA binding"/>
    <property type="evidence" value="ECO:0007669"/>
    <property type="project" value="InterPro"/>
</dbReference>
<dbReference type="AlphaFoldDB" id="A0A938XS05"/>
<accession>A0A938XS05</accession>
<name>A0A938XS05_9FIRM</name>
<evidence type="ECO:0000313" key="3">
    <source>
        <dbReference type="Proteomes" id="UP000774000"/>
    </source>
</evidence>